<dbReference type="AlphaFoldDB" id="A0AA38HCK5"/>
<dbReference type="Proteomes" id="UP001164286">
    <property type="component" value="Unassembled WGS sequence"/>
</dbReference>
<sequence>MPALGDSASSLSSSGLSVVWVTPELRYLVLALLDKATLATLLRVEKGATAAVASLLYKEVTEEQAGRMDRDSDRRAACCDAVQIINRNPPSLDPLAEDDEDDTHVPVRFSAINLSSDLAAWRTTFPNLRTVLADRPSHEADDVYTVHCEGDKTRLELETRVGLDIYTHPDPLAIPPALPSVPVLAGVEVHHVISLKLEDGGEEELWGSTERDEALNKWKEWLYRKPLDPRVVNVDHYSVANMPFTYRDAATFIANRAAAGHEPLRSVHVPSDLPYRDPEYSVFMIDRMSPHIRKLYITLPLFNELLERAAIPLFILTALLANLEYLDLVDFFYHDFPFVTSIPLIGFPKLRELRLYCVPDGLSWEALAAYVCQLGSEDCIYRLMDENLKEIGGKEFQELATLAKLTFALTFRISSPPLHTSPYIRDYLTMTFARSKKPARRTLTADVWELILPYLRRPPVEPQSSPERLRIYQGPLLFRSICERLLYAHITTDWLDKLLENADQPWRQRLFQHTRSLRIEYGDRDRESYRLIMARGAEFWDYWGQTADEAELTEMKECRAEMENLTEALTKANKVGTQKLFPRLETIAVSSVYGKGTDVWQRYEDFLDELELRTNIERCCEQFTTFCTSGNVRHICLEQMVSSLYVYWRNVSFPIDHTMSTTEHSVNVDTYFSLWPGLPLRWVCTMPPTSDFVAGIRLVTKALEYILRHRDLAPPSQCRGKPPVTLDIYYSTPTVPRTSSKKLGPKLYDFGVLGRITFPPNSPRRSLTLEEQRTITAELGANAQTLFRSSKNGHPADQIRWYPSGDAPLCDACGIDSWSRQDQVEWWGEGTV</sequence>
<dbReference type="EMBL" id="JAKWFO010000001">
    <property type="protein sequence ID" value="KAI9639083.1"/>
    <property type="molecule type" value="Genomic_DNA"/>
</dbReference>
<evidence type="ECO:0000313" key="1">
    <source>
        <dbReference type="EMBL" id="KAI9639083.1"/>
    </source>
</evidence>
<dbReference type="GeneID" id="77726957"/>
<reference evidence="1" key="1">
    <citation type="journal article" date="2022" name="G3 (Bethesda)">
        <title>High quality genome of the basidiomycete yeast Dioszegia hungarica PDD-24b-2 isolated from cloud water.</title>
        <authorList>
            <person name="Jarrige D."/>
            <person name="Haridas S."/>
            <person name="Bleykasten-Grosshans C."/>
            <person name="Joly M."/>
            <person name="Nadalig T."/>
            <person name="Sancelme M."/>
            <person name="Vuilleumier S."/>
            <person name="Grigoriev I.V."/>
            <person name="Amato P."/>
            <person name="Bringel F."/>
        </authorList>
    </citation>
    <scope>NUCLEOTIDE SEQUENCE</scope>
    <source>
        <strain evidence="1">PDD-24b-2</strain>
    </source>
</reference>
<proteinExistence type="predicted"/>
<comment type="caution">
    <text evidence="1">The sequence shown here is derived from an EMBL/GenBank/DDBJ whole genome shotgun (WGS) entry which is preliminary data.</text>
</comment>
<accession>A0AA38HCK5</accession>
<name>A0AA38HCK5_9TREE</name>
<evidence type="ECO:0000313" key="2">
    <source>
        <dbReference type="Proteomes" id="UP001164286"/>
    </source>
</evidence>
<dbReference type="RefSeq" id="XP_052948860.1">
    <property type="nucleotide sequence ID" value="XM_053087752.1"/>
</dbReference>
<organism evidence="1 2">
    <name type="scientific">Dioszegia hungarica</name>
    <dbReference type="NCBI Taxonomy" id="4972"/>
    <lineage>
        <taxon>Eukaryota</taxon>
        <taxon>Fungi</taxon>
        <taxon>Dikarya</taxon>
        <taxon>Basidiomycota</taxon>
        <taxon>Agaricomycotina</taxon>
        <taxon>Tremellomycetes</taxon>
        <taxon>Tremellales</taxon>
        <taxon>Bulleribasidiaceae</taxon>
        <taxon>Dioszegia</taxon>
    </lineage>
</organism>
<gene>
    <name evidence="1" type="ORF">MKK02DRAFT_29222</name>
</gene>
<protein>
    <submittedName>
        <fullName evidence="1">Uncharacterized protein</fullName>
    </submittedName>
</protein>
<keyword evidence="2" id="KW-1185">Reference proteome</keyword>